<dbReference type="InterPro" id="IPR017927">
    <property type="entry name" value="FAD-bd_FR_type"/>
</dbReference>
<dbReference type="InterPro" id="IPR005066">
    <property type="entry name" value="MoCF_OxRdtse_dimer"/>
</dbReference>
<dbReference type="PROSITE" id="PS51384">
    <property type="entry name" value="FAD_FR"/>
    <property type="match status" value="1"/>
</dbReference>
<evidence type="ECO:0000256" key="8">
    <source>
        <dbReference type="ARBA" id="ARBA00015499"/>
    </source>
</evidence>
<comment type="similarity">
    <text evidence="5">Belongs to the nitrate reductase family.</text>
</comment>
<keyword evidence="11" id="KW-0479">Metal-binding</keyword>
<evidence type="ECO:0000256" key="4">
    <source>
        <dbReference type="ARBA" id="ARBA00003838"/>
    </source>
</evidence>
<evidence type="ECO:0000256" key="3">
    <source>
        <dbReference type="ARBA" id="ARBA00001974"/>
    </source>
</evidence>
<evidence type="ECO:0000256" key="9">
    <source>
        <dbReference type="ARBA" id="ARBA00022505"/>
    </source>
</evidence>
<comment type="cofactor">
    <cofactor evidence="3">
        <name>FAD</name>
        <dbReference type="ChEBI" id="CHEBI:57692"/>
    </cofactor>
</comment>
<dbReference type="SUPFAM" id="SSF55856">
    <property type="entry name" value="Cytochrome b5-like heme/steroid binding domain"/>
    <property type="match status" value="1"/>
</dbReference>
<comment type="cofactor">
    <cofactor evidence="2">
        <name>heme</name>
        <dbReference type="ChEBI" id="CHEBI:30413"/>
    </cofactor>
</comment>
<dbReference type="Pfam" id="PF03404">
    <property type="entry name" value="Mo-co_dimer"/>
    <property type="match status" value="1"/>
</dbReference>
<keyword evidence="14" id="KW-0534">Nitrate assimilation</keyword>
<feature type="compositionally biased region" description="Basic and acidic residues" evidence="17">
    <location>
        <begin position="185"/>
        <end position="200"/>
    </location>
</feature>
<dbReference type="GO" id="GO:0006790">
    <property type="term" value="P:sulfur compound metabolic process"/>
    <property type="evidence" value="ECO:0007669"/>
    <property type="project" value="TreeGrafter"/>
</dbReference>
<keyword evidence="12" id="KW-0274">FAD</keyword>
<dbReference type="PANTHER" id="PTHR19372:SF7">
    <property type="entry name" value="SULFITE OXIDASE, MITOCHONDRIAL"/>
    <property type="match status" value="1"/>
</dbReference>
<keyword evidence="13" id="KW-0560">Oxidoreductase</keyword>
<evidence type="ECO:0000256" key="13">
    <source>
        <dbReference type="ARBA" id="ARBA00023002"/>
    </source>
</evidence>
<feature type="compositionally biased region" description="Polar residues" evidence="17">
    <location>
        <begin position="240"/>
        <end position="249"/>
    </location>
</feature>
<dbReference type="InterPro" id="IPR008335">
    <property type="entry name" value="Mopterin_OxRdtase_euk"/>
</dbReference>
<evidence type="ECO:0000256" key="1">
    <source>
        <dbReference type="ARBA" id="ARBA00001924"/>
    </source>
</evidence>
<evidence type="ECO:0000256" key="16">
    <source>
        <dbReference type="SAM" id="Coils"/>
    </source>
</evidence>
<dbReference type="GO" id="GO:0008482">
    <property type="term" value="F:sulfite oxidase activity"/>
    <property type="evidence" value="ECO:0007669"/>
    <property type="project" value="TreeGrafter"/>
</dbReference>
<evidence type="ECO:0000256" key="5">
    <source>
        <dbReference type="ARBA" id="ARBA00006253"/>
    </source>
</evidence>
<feature type="coiled-coil region" evidence="16">
    <location>
        <begin position="61"/>
        <end position="88"/>
    </location>
</feature>
<dbReference type="EMBL" id="MU859090">
    <property type="protein sequence ID" value="KAK3954392.1"/>
    <property type="molecule type" value="Genomic_DNA"/>
</dbReference>
<keyword evidence="9" id="KW-0500">Molybdenum</keyword>
<dbReference type="GO" id="GO:0050464">
    <property type="term" value="F:nitrate reductase (NADPH) activity"/>
    <property type="evidence" value="ECO:0007669"/>
    <property type="project" value="UniProtKB-EC"/>
</dbReference>
<dbReference type="InterPro" id="IPR039261">
    <property type="entry name" value="FNR_nucleotide-bd"/>
</dbReference>
<dbReference type="Pfam" id="PF00174">
    <property type="entry name" value="Oxidored_molyb"/>
    <property type="match status" value="1"/>
</dbReference>
<keyword evidence="21" id="KW-1185">Reference proteome</keyword>
<dbReference type="InterPro" id="IPR036374">
    <property type="entry name" value="OxRdtase_Mopterin-bd_sf"/>
</dbReference>
<feature type="region of interest" description="Disordered" evidence="17">
    <location>
        <begin position="129"/>
        <end position="163"/>
    </location>
</feature>
<comment type="function">
    <text evidence="4">Nitrate reductase is a key enzyme involved in the first step of nitrate assimilation in plants, fungi and bacteria.</text>
</comment>
<gene>
    <name evidence="20" type="ORF">QBC32DRAFT_88170</name>
</gene>
<feature type="domain" description="Cytochrome b5 heme-binding" evidence="18">
    <location>
        <begin position="691"/>
        <end position="769"/>
    </location>
</feature>
<dbReference type="Gene3D" id="3.10.120.10">
    <property type="entry name" value="Cytochrome b5-like heme/steroid binding domain"/>
    <property type="match status" value="1"/>
</dbReference>
<dbReference type="PANTHER" id="PTHR19372">
    <property type="entry name" value="SULFITE REDUCTASE"/>
    <property type="match status" value="1"/>
</dbReference>
<dbReference type="InterPro" id="IPR014756">
    <property type="entry name" value="Ig_E-set"/>
</dbReference>
<feature type="region of interest" description="Disordered" evidence="17">
    <location>
        <begin position="185"/>
        <end position="207"/>
    </location>
</feature>
<dbReference type="GO" id="GO:0042128">
    <property type="term" value="P:nitrate assimilation"/>
    <property type="evidence" value="ECO:0007669"/>
    <property type="project" value="UniProtKB-KW"/>
</dbReference>
<dbReference type="Pfam" id="PF00173">
    <property type="entry name" value="Cyt-b5"/>
    <property type="match status" value="1"/>
</dbReference>
<accession>A0AAN6SHD1</accession>
<reference evidence="20" key="2">
    <citation type="submission" date="2023-06" db="EMBL/GenBank/DDBJ databases">
        <authorList>
            <consortium name="Lawrence Berkeley National Laboratory"/>
            <person name="Mondo S.J."/>
            <person name="Hensen N."/>
            <person name="Bonometti L."/>
            <person name="Westerberg I."/>
            <person name="Brannstrom I.O."/>
            <person name="Guillou S."/>
            <person name="Cros-Aarteil S."/>
            <person name="Calhoun S."/>
            <person name="Haridas S."/>
            <person name="Kuo A."/>
            <person name="Pangilinan J."/>
            <person name="Riley R."/>
            <person name="Labutti K."/>
            <person name="Andreopoulos B."/>
            <person name="Lipzen A."/>
            <person name="Chen C."/>
            <person name="Yanf M."/>
            <person name="Daum C."/>
            <person name="Ng V."/>
            <person name="Clum A."/>
            <person name="Steindorff A."/>
            <person name="Ohm R."/>
            <person name="Martin F."/>
            <person name="Silar P."/>
            <person name="Natvig D."/>
            <person name="Lalanne C."/>
            <person name="Gautier V."/>
            <person name="Ament-Velasquez S.L."/>
            <person name="Kruys A."/>
            <person name="Hutchinson M.I."/>
            <person name="Powell A.J."/>
            <person name="Barry K."/>
            <person name="Miller A.N."/>
            <person name="Grigoriev I.V."/>
            <person name="Debuchy R."/>
            <person name="Gladieux P."/>
            <person name="Thoren M.H."/>
            <person name="Johannesson H."/>
        </authorList>
    </citation>
    <scope>NUCLEOTIDE SEQUENCE</scope>
    <source>
        <strain evidence="20">CBS 626.80</strain>
    </source>
</reference>
<feature type="compositionally biased region" description="Basic and acidic residues" evidence="17">
    <location>
        <begin position="868"/>
        <end position="878"/>
    </location>
</feature>
<dbReference type="AlphaFoldDB" id="A0AAN6SHD1"/>
<dbReference type="GO" id="GO:0030151">
    <property type="term" value="F:molybdenum ion binding"/>
    <property type="evidence" value="ECO:0007669"/>
    <property type="project" value="InterPro"/>
</dbReference>
<evidence type="ECO:0000259" key="19">
    <source>
        <dbReference type="PROSITE" id="PS51384"/>
    </source>
</evidence>
<feature type="region of interest" description="Disordered" evidence="17">
    <location>
        <begin position="859"/>
        <end position="910"/>
    </location>
</feature>
<evidence type="ECO:0000256" key="6">
    <source>
        <dbReference type="ARBA" id="ARBA00011738"/>
    </source>
</evidence>
<feature type="compositionally biased region" description="Basic and acidic residues" evidence="17">
    <location>
        <begin position="137"/>
        <end position="152"/>
    </location>
</feature>
<dbReference type="SUPFAM" id="SSF81296">
    <property type="entry name" value="E set domains"/>
    <property type="match status" value="1"/>
</dbReference>
<comment type="caution">
    <text evidence="20">The sequence shown here is derived from an EMBL/GenBank/DDBJ whole genome shotgun (WGS) entry which is preliminary data.</text>
</comment>
<dbReference type="SUPFAM" id="SSF63380">
    <property type="entry name" value="Riboflavin synthase domain-like"/>
    <property type="match status" value="2"/>
</dbReference>
<dbReference type="Pfam" id="PF00970">
    <property type="entry name" value="FAD_binding_6"/>
    <property type="match status" value="2"/>
</dbReference>
<dbReference type="PROSITE" id="PS50255">
    <property type="entry name" value="CYTOCHROME_B5_2"/>
    <property type="match status" value="1"/>
</dbReference>
<organism evidence="20 21">
    <name type="scientific">Pseudoneurospora amorphoporcata</name>
    <dbReference type="NCBI Taxonomy" id="241081"/>
    <lineage>
        <taxon>Eukaryota</taxon>
        <taxon>Fungi</taxon>
        <taxon>Dikarya</taxon>
        <taxon>Ascomycota</taxon>
        <taxon>Pezizomycotina</taxon>
        <taxon>Sordariomycetes</taxon>
        <taxon>Sordariomycetidae</taxon>
        <taxon>Sordariales</taxon>
        <taxon>Sordariaceae</taxon>
        <taxon>Pseudoneurospora</taxon>
    </lineage>
</organism>
<feature type="region of interest" description="Disordered" evidence="17">
    <location>
        <begin position="233"/>
        <end position="254"/>
    </location>
</feature>
<keyword evidence="10" id="KW-0285">Flavoprotein</keyword>
<feature type="compositionally biased region" description="Basic residues" evidence="17">
    <location>
        <begin position="879"/>
        <end position="898"/>
    </location>
</feature>
<evidence type="ECO:0000256" key="11">
    <source>
        <dbReference type="ARBA" id="ARBA00022723"/>
    </source>
</evidence>
<dbReference type="CDD" id="cd06183">
    <property type="entry name" value="cyt_b5_reduct_like"/>
    <property type="match status" value="1"/>
</dbReference>
<evidence type="ECO:0000259" key="18">
    <source>
        <dbReference type="PROSITE" id="PS50255"/>
    </source>
</evidence>
<comment type="cofactor">
    <cofactor evidence="1">
        <name>Mo-molybdopterin</name>
        <dbReference type="ChEBI" id="CHEBI:71302"/>
    </cofactor>
</comment>
<evidence type="ECO:0000313" key="21">
    <source>
        <dbReference type="Proteomes" id="UP001303222"/>
    </source>
</evidence>
<evidence type="ECO:0000256" key="14">
    <source>
        <dbReference type="ARBA" id="ARBA00023063"/>
    </source>
</evidence>
<comment type="subunit">
    <text evidence="6">Homodimer.</text>
</comment>
<dbReference type="Pfam" id="PF00175">
    <property type="entry name" value="NAD_binding_1"/>
    <property type="match status" value="1"/>
</dbReference>
<evidence type="ECO:0000256" key="10">
    <source>
        <dbReference type="ARBA" id="ARBA00022630"/>
    </source>
</evidence>
<evidence type="ECO:0000256" key="7">
    <source>
        <dbReference type="ARBA" id="ARBA00012673"/>
    </source>
</evidence>
<dbReference type="InterPro" id="IPR036400">
    <property type="entry name" value="Cyt_B5-like_heme/steroid_sf"/>
</dbReference>
<proteinExistence type="inferred from homology"/>
<dbReference type="PRINTS" id="PR00407">
    <property type="entry name" value="EUMOPTERIN"/>
</dbReference>
<keyword evidence="16" id="KW-0175">Coiled coil</keyword>
<name>A0AAN6SHD1_9PEZI</name>
<dbReference type="EC" id="1.7.1.3" evidence="7"/>
<dbReference type="InterPro" id="IPR017938">
    <property type="entry name" value="Riboflavin_synthase-like_b-brl"/>
</dbReference>
<dbReference type="Gene3D" id="2.40.30.10">
    <property type="entry name" value="Translation factors"/>
    <property type="match status" value="1"/>
</dbReference>
<feature type="domain" description="FAD-binding FR-type" evidence="19">
    <location>
        <begin position="802"/>
        <end position="967"/>
    </location>
</feature>
<dbReference type="InterPro" id="IPR001199">
    <property type="entry name" value="Cyt_B5-like_heme/steroid-bd"/>
</dbReference>
<dbReference type="Gene3D" id="3.40.50.80">
    <property type="entry name" value="Nucleotide-binding domain of ferredoxin-NADP reductase (FNR) module"/>
    <property type="match status" value="1"/>
</dbReference>
<dbReference type="Gene3D" id="2.60.40.650">
    <property type="match status" value="1"/>
</dbReference>
<dbReference type="InterPro" id="IPR001433">
    <property type="entry name" value="OxRdtase_FAD/NAD-bd"/>
</dbReference>
<dbReference type="SUPFAM" id="SSF52343">
    <property type="entry name" value="Ferredoxin reductase-like, C-terminal NADP-linked domain"/>
    <property type="match status" value="1"/>
</dbReference>
<reference evidence="20" key="1">
    <citation type="journal article" date="2023" name="Mol. Phylogenet. Evol.">
        <title>Genome-scale phylogeny and comparative genomics of the fungal order Sordariales.</title>
        <authorList>
            <person name="Hensen N."/>
            <person name="Bonometti L."/>
            <person name="Westerberg I."/>
            <person name="Brannstrom I.O."/>
            <person name="Guillou S."/>
            <person name="Cros-Aarteil S."/>
            <person name="Calhoun S."/>
            <person name="Haridas S."/>
            <person name="Kuo A."/>
            <person name="Mondo S."/>
            <person name="Pangilinan J."/>
            <person name="Riley R."/>
            <person name="LaButti K."/>
            <person name="Andreopoulos B."/>
            <person name="Lipzen A."/>
            <person name="Chen C."/>
            <person name="Yan M."/>
            <person name="Daum C."/>
            <person name="Ng V."/>
            <person name="Clum A."/>
            <person name="Steindorff A."/>
            <person name="Ohm R.A."/>
            <person name="Martin F."/>
            <person name="Silar P."/>
            <person name="Natvig D.O."/>
            <person name="Lalanne C."/>
            <person name="Gautier V."/>
            <person name="Ament-Velasquez S.L."/>
            <person name="Kruys A."/>
            <person name="Hutchinson M.I."/>
            <person name="Powell A.J."/>
            <person name="Barry K."/>
            <person name="Miller A.N."/>
            <person name="Grigoriev I.V."/>
            <person name="Debuchy R."/>
            <person name="Gladieux P."/>
            <person name="Hiltunen Thoren M."/>
            <person name="Johannesson H."/>
        </authorList>
    </citation>
    <scope>NUCLEOTIDE SEQUENCE</scope>
    <source>
        <strain evidence="20">CBS 626.80</strain>
    </source>
</reference>
<evidence type="ECO:0000256" key="17">
    <source>
        <dbReference type="SAM" id="MobiDB-lite"/>
    </source>
</evidence>
<evidence type="ECO:0000256" key="15">
    <source>
        <dbReference type="ARBA" id="ARBA00049155"/>
    </source>
</evidence>
<dbReference type="Proteomes" id="UP001303222">
    <property type="component" value="Unassembled WGS sequence"/>
</dbReference>
<dbReference type="GO" id="GO:0043546">
    <property type="term" value="F:molybdopterin cofactor binding"/>
    <property type="evidence" value="ECO:0007669"/>
    <property type="project" value="TreeGrafter"/>
</dbReference>
<protein>
    <recommendedName>
        <fullName evidence="8">Nitrate reductase [NADPH]</fullName>
        <ecNumber evidence="7">1.7.1.3</ecNumber>
    </recommendedName>
</protein>
<dbReference type="GO" id="GO:0020037">
    <property type="term" value="F:heme binding"/>
    <property type="evidence" value="ECO:0007669"/>
    <property type="project" value="TreeGrafter"/>
</dbReference>
<dbReference type="InterPro" id="IPR000572">
    <property type="entry name" value="OxRdtase_Mopterin-bd_dom"/>
</dbReference>
<dbReference type="SMART" id="SM01117">
    <property type="entry name" value="Cyt-b5"/>
    <property type="match status" value="1"/>
</dbReference>
<evidence type="ECO:0000256" key="12">
    <source>
        <dbReference type="ARBA" id="ARBA00022827"/>
    </source>
</evidence>
<dbReference type="SUPFAM" id="SSF56524">
    <property type="entry name" value="Oxidoreductase molybdopterin-binding domain"/>
    <property type="match status" value="1"/>
</dbReference>
<dbReference type="Gene3D" id="3.90.420.10">
    <property type="entry name" value="Oxidoreductase, molybdopterin-binding domain"/>
    <property type="match status" value="1"/>
</dbReference>
<sequence>MATEREKPTMSRSTPWEVRVQDHPGCSVDEVNREPDWEANHSHRIGFVNRDDRRPGLTHPREEYAEEIEEARKQLEEMRSKVDMGELVNFRDLIQSQRDFHIKYPQERPLGWRYVLNTTEDWVKNKQQWPANLQQRQRQEQEDAKTEKHRQETGGGKSPQAGQAVLRESMAEFEWRADNKEKYQEARHVDKERGHEDGKEQTGSANVPVHLTSQELSLLHCLEHEKDVVSQFKQNDGKGKSSQTHNRSSIAIDEQDQYTPDNWLPRCPDLIRIGGKHPMNAEPPLSRLFDGGLITPNELHYVRNHGPVPRLMWEFHKLDIEYGGRKLSLSMNELKSRYRESVINIPITMACTGNRRKELNLIRKSKGLNNGAATVGTAYWKGPLLRDVLISAGVPKNLETKGMRHWVNFAGADMPSEGPYETSIPFDYIMDPANDVILAMEMNNLPLPADYGYPVRVMIPGYIGGRCVKWLHRVWITSEENKSYYHTWDNRLMPSFVIEKDGRFAEALFHNPSTACYENNLNSVIAKPAQGETIALSDIESGENYRIAGFAYDGGGREVQRVEVSLDGGESWLYATREFPDSPLRHGNKFWAWIHWHLDVDISHLVRAKSITVRAFNASKTTQPEKPSWNLLGMMNNSWYIVKPEIITSGGQGPAISFRHPTEAGSATGGWMKPSMEVLMQQAKQQGSAPEKQFTREEIEKHNEFEDCWLVIDNKVYDATSVLNWHPGGKAAILAHAGKCHQETTNEFVSIHDDFAWKKLHECILGRVTDKTANFIRESAEAAAKEEAEQSQDQKHLALQRRRWIPVKLVNRRQVSPDTNTYTFQLPEGKTVLGLGTCQHLQIGFHLRDKMLIRQYTPTRPLLPAHDSQVRGDKSSREHIHKPPKHHGHTGAHRHQYKQHASQEREAPEEVANCSLMDGQSGTFDLTVKTYFPSSSQPGGALSNILDCLPLGSEVEVRGPTGDIIYQGNGHFSIEGRDRHFSRVSLVLGGSGITPGYALMARILMTPGDRTEIRVVDANRTEQDILLKKELDSLEEKSGGQMKICHVLSQAREGWGGERGKVDAGVLKRCLFKPACDNVALLCGPPGLIQGVVLPALVGMSPPPFTLLETPDVARCSVMFSFAALSCSTYATPSSCPLTACRLGIYRRPKPFRVLSSRRPTANSHPCIAFFLSDQLRSIRFKYGLD</sequence>
<comment type="catalytic activity">
    <reaction evidence="15">
        <text>nitrite + NADP(+) + H2O = nitrate + NADPH + H(+)</text>
        <dbReference type="Rhea" id="RHEA:19061"/>
        <dbReference type="ChEBI" id="CHEBI:15377"/>
        <dbReference type="ChEBI" id="CHEBI:15378"/>
        <dbReference type="ChEBI" id="CHEBI:16301"/>
        <dbReference type="ChEBI" id="CHEBI:17632"/>
        <dbReference type="ChEBI" id="CHEBI:57783"/>
        <dbReference type="ChEBI" id="CHEBI:58349"/>
        <dbReference type="EC" id="1.7.1.3"/>
    </reaction>
</comment>
<evidence type="ECO:0000313" key="20">
    <source>
        <dbReference type="EMBL" id="KAK3954392.1"/>
    </source>
</evidence>
<dbReference type="InterPro" id="IPR008333">
    <property type="entry name" value="Cbr1-like_FAD-bd_dom"/>
</dbReference>
<evidence type="ECO:0000256" key="2">
    <source>
        <dbReference type="ARBA" id="ARBA00001971"/>
    </source>
</evidence>